<feature type="transmembrane region" description="Helical" evidence="6">
    <location>
        <begin position="207"/>
        <end position="228"/>
    </location>
</feature>
<evidence type="ECO:0000256" key="5">
    <source>
        <dbReference type="ARBA" id="ARBA00023136"/>
    </source>
</evidence>
<feature type="transmembrane region" description="Helical" evidence="6">
    <location>
        <begin position="243"/>
        <end position="267"/>
    </location>
</feature>
<dbReference type="PANTHER" id="PTHR30250">
    <property type="entry name" value="PST FAMILY PREDICTED COLANIC ACID TRANSPORTER"/>
    <property type="match status" value="1"/>
</dbReference>
<name>A0ABW3QK79_9BACT</name>
<gene>
    <name evidence="7" type="ORF">ACFQ4C_27730</name>
</gene>
<organism evidence="7 8">
    <name type="scientific">Larkinella insperata</name>
    <dbReference type="NCBI Taxonomy" id="332158"/>
    <lineage>
        <taxon>Bacteria</taxon>
        <taxon>Pseudomonadati</taxon>
        <taxon>Bacteroidota</taxon>
        <taxon>Cytophagia</taxon>
        <taxon>Cytophagales</taxon>
        <taxon>Spirosomataceae</taxon>
        <taxon>Larkinella</taxon>
    </lineage>
</organism>
<dbReference type="EMBL" id="JBHTLP010000024">
    <property type="protein sequence ID" value="MFD1144951.1"/>
    <property type="molecule type" value="Genomic_DNA"/>
</dbReference>
<feature type="transmembrane region" description="Helical" evidence="6">
    <location>
        <begin position="356"/>
        <end position="377"/>
    </location>
</feature>
<accession>A0ABW3QK79</accession>
<feature type="transmembrane region" description="Helical" evidence="6">
    <location>
        <begin position="323"/>
        <end position="344"/>
    </location>
</feature>
<comment type="caution">
    <text evidence="7">The sequence shown here is derived from an EMBL/GenBank/DDBJ whole genome shotgun (WGS) entry which is preliminary data.</text>
</comment>
<feature type="transmembrane region" description="Helical" evidence="6">
    <location>
        <begin position="21"/>
        <end position="45"/>
    </location>
</feature>
<comment type="subcellular location">
    <subcellularLocation>
        <location evidence="1">Cell membrane</location>
        <topology evidence="1">Multi-pass membrane protein</topology>
    </subcellularLocation>
</comment>
<sequence length="451" mass="52840">MQMVTATFKNESTKYVLKENIIYLLSKVFSGILSLLALSLISYYYSDVEYGSFSLIVANANILTITFFYCIKLYYVRFNKNKIFHIQFKEIDSLVNLISIILLSISLIFIKIDISYIISAILAILQIKFELYQEKQRAEFKALKYLILNISKSTLYILLIWAIRSLNIAGNFQLVFTYITPLLALYTINFNKFSFNIKFDFEKIKRIYLYGYVFVFTPVSNALLYNYYRNLINIKLGAENLGGFAYVSDICENTVLAAMMAINLSGYPRLIKHYEEKNDEQFEKQSKLNLSFQLVIILTILIVYNTLMPFIGGKIFYNSYLTYINNLFLLILAGSFMKGLKYYYIDQYLLIFTNKSINVIATTLYLLISYFTLPILIDKYKIYGATYSFILSNTIYFLSAFILFKIKYNRWLLNYKYFLLCLCIITNMLYFGNSLLLYIFTLIVLILITKK</sequence>
<keyword evidence="8" id="KW-1185">Reference proteome</keyword>
<reference evidence="8" key="1">
    <citation type="journal article" date="2019" name="Int. J. Syst. Evol. Microbiol.">
        <title>The Global Catalogue of Microorganisms (GCM) 10K type strain sequencing project: providing services to taxonomists for standard genome sequencing and annotation.</title>
        <authorList>
            <consortium name="The Broad Institute Genomics Platform"/>
            <consortium name="The Broad Institute Genome Sequencing Center for Infectious Disease"/>
            <person name="Wu L."/>
            <person name="Ma J."/>
        </authorList>
    </citation>
    <scope>NUCLEOTIDE SEQUENCE [LARGE SCALE GENOMIC DNA]</scope>
    <source>
        <strain evidence="8">CCUG 55608</strain>
    </source>
</reference>
<protein>
    <recommendedName>
        <fullName evidence="9">O-antigen/teichoic acid export membrane protein</fullName>
    </recommendedName>
</protein>
<evidence type="ECO:0000256" key="6">
    <source>
        <dbReference type="SAM" id="Phobius"/>
    </source>
</evidence>
<evidence type="ECO:0000256" key="3">
    <source>
        <dbReference type="ARBA" id="ARBA00022692"/>
    </source>
</evidence>
<dbReference type="RefSeq" id="WP_265994015.1">
    <property type="nucleotide sequence ID" value="NZ_CP110973.1"/>
</dbReference>
<feature type="transmembrane region" description="Helical" evidence="6">
    <location>
        <begin position="418"/>
        <end position="448"/>
    </location>
</feature>
<evidence type="ECO:0000313" key="7">
    <source>
        <dbReference type="EMBL" id="MFD1144951.1"/>
    </source>
</evidence>
<evidence type="ECO:0000313" key="8">
    <source>
        <dbReference type="Proteomes" id="UP001597116"/>
    </source>
</evidence>
<keyword evidence="4 6" id="KW-1133">Transmembrane helix</keyword>
<evidence type="ECO:0000256" key="4">
    <source>
        <dbReference type="ARBA" id="ARBA00022989"/>
    </source>
</evidence>
<dbReference type="PANTHER" id="PTHR30250:SF11">
    <property type="entry name" value="O-ANTIGEN TRANSPORTER-RELATED"/>
    <property type="match status" value="1"/>
</dbReference>
<feature type="transmembrane region" description="Helical" evidence="6">
    <location>
        <begin position="288"/>
        <end position="311"/>
    </location>
</feature>
<feature type="transmembrane region" description="Helical" evidence="6">
    <location>
        <begin position="51"/>
        <end position="71"/>
    </location>
</feature>
<evidence type="ECO:0000256" key="2">
    <source>
        <dbReference type="ARBA" id="ARBA00022475"/>
    </source>
</evidence>
<feature type="transmembrane region" description="Helical" evidence="6">
    <location>
        <begin position="175"/>
        <end position="195"/>
    </location>
</feature>
<proteinExistence type="predicted"/>
<feature type="transmembrane region" description="Helical" evidence="6">
    <location>
        <begin position="116"/>
        <end position="133"/>
    </location>
</feature>
<dbReference type="InterPro" id="IPR050833">
    <property type="entry name" value="Poly_Biosynth_Transport"/>
</dbReference>
<feature type="transmembrane region" description="Helical" evidence="6">
    <location>
        <begin position="145"/>
        <end position="163"/>
    </location>
</feature>
<evidence type="ECO:0000256" key="1">
    <source>
        <dbReference type="ARBA" id="ARBA00004651"/>
    </source>
</evidence>
<dbReference type="Proteomes" id="UP001597116">
    <property type="component" value="Unassembled WGS sequence"/>
</dbReference>
<evidence type="ECO:0008006" key="9">
    <source>
        <dbReference type="Google" id="ProtNLM"/>
    </source>
</evidence>
<keyword evidence="2" id="KW-1003">Cell membrane</keyword>
<feature type="transmembrane region" description="Helical" evidence="6">
    <location>
        <begin position="91"/>
        <end position="110"/>
    </location>
</feature>
<keyword evidence="3 6" id="KW-0812">Transmembrane</keyword>
<feature type="transmembrane region" description="Helical" evidence="6">
    <location>
        <begin position="383"/>
        <end position="406"/>
    </location>
</feature>
<keyword evidence="5 6" id="KW-0472">Membrane</keyword>